<reference evidence="2 3" key="1">
    <citation type="submission" date="2024-04" db="EMBL/GenBank/DDBJ databases">
        <title>Genomic Markers of Mycobacteria.</title>
        <authorList>
            <person name="Soliman M.S."/>
            <person name="Elkholy A."/>
            <person name="Soliman N.S."/>
            <person name="Abbas A."/>
            <person name="Khayrat S."/>
            <person name="Shawky S."/>
        </authorList>
    </citation>
    <scope>NUCLEOTIDE SEQUENCE [LARGE SCALE GENOMIC DNA]</scope>
    <source>
        <strain evidence="2 3">Egy-CU-AM5</strain>
    </source>
</reference>
<evidence type="ECO:0000313" key="3">
    <source>
        <dbReference type="Proteomes" id="UP001558474"/>
    </source>
</evidence>
<evidence type="ECO:0000313" key="2">
    <source>
        <dbReference type="EMBL" id="MEX3741068.1"/>
    </source>
</evidence>
<keyword evidence="3" id="KW-1185">Reference proteome</keyword>
<feature type="compositionally biased region" description="Pro residues" evidence="1">
    <location>
        <begin position="19"/>
        <end position="28"/>
    </location>
</feature>
<name>A0ABV3VI39_9MYCO</name>
<evidence type="ECO:0000256" key="1">
    <source>
        <dbReference type="SAM" id="MobiDB-lite"/>
    </source>
</evidence>
<proteinExistence type="predicted"/>
<feature type="compositionally biased region" description="Pro residues" evidence="1">
    <location>
        <begin position="1"/>
        <end position="11"/>
    </location>
</feature>
<gene>
    <name evidence="2" type="ORF">ABFW12_22840</name>
</gene>
<protein>
    <submittedName>
        <fullName evidence="2">Uncharacterized protein</fullName>
    </submittedName>
</protein>
<comment type="caution">
    <text evidence="2">The sequence shown here is derived from an EMBL/GenBank/DDBJ whole genome shotgun (WGS) entry which is preliminary data.</text>
</comment>
<dbReference type="RefSeq" id="WP_368573767.1">
    <property type="nucleotide sequence ID" value="NZ_JBDLOU010000058.1"/>
</dbReference>
<accession>A0ABV3VI39</accession>
<organism evidence="2 3">
    <name type="scientific">Mycolicibacterium porcinum</name>
    <dbReference type="NCBI Taxonomy" id="39693"/>
    <lineage>
        <taxon>Bacteria</taxon>
        <taxon>Bacillati</taxon>
        <taxon>Actinomycetota</taxon>
        <taxon>Actinomycetes</taxon>
        <taxon>Mycobacteriales</taxon>
        <taxon>Mycobacteriaceae</taxon>
        <taxon>Mycolicibacterium</taxon>
    </lineage>
</organism>
<sequence length="50" mass="5335">MKPPRPPWPAEPRPRHCSPTPPATPKPPAALRALAIAIADIVIPKGPVTR</sequence>
<dbReference type="Proteomes" id="UP001558474">
    <property type="component" value="Unassembled WGS sequence"/>
</dbReference>
<dbReference type="EMBL" id="JBDLOU010000058">
    <property type="protein sequence ID" value="MEX3741068.1"/>
    <property type="molecule type" value="Genomic_DNA"/>
</dbReference>
<feature type="region of interest" description="Disordered" evidence="1">
    <location>
        <begin position="1"/>
        <end position="28"/>
    </location>
</feature>